<proteinExistence type="predicted"/>
<dbReference type="RefSeq" id="WP_007001196.1">
    <property type="nucleotide sequence ID" value="NZ_JH992955.1"/>
</dbReference>
<reference evidence="8 9" key="1">
    <citation type="submission" date="2012-09" db="EMBL/GenBank/DDBJ databases">
        <title>The Genome Sequence of Actinobaculum massiliae ACS-171-V-COL2.</title>
        <authorList>
            <consortium name="The Broad Institute Genome Sequencing Platform"/>
            <person name="Earl A."/>
            <person name="Ward D."/>
            <person name="Feldgarden M."/>
            <person name="Gevers D."/>
            <person name="Saerens B."/>
            <person name="Vaneechoutte M."/>
            <person name="Walker B."/>
            <person name="Young S.K."/>
            <person name="Zeng Q."/>
            <person name="Gargeya S."/>
            <person name="Fitzgerald M."/>
            <person name="Haas B."/>
            <person name="Abouelleil A."/>
            <person name="Alvarado L."/>
            <person name="Arachchi H.M."/>
            <person name="Berlin A."/>
            <person name="Chapman S.B."/>
            <person name="Goldberg J."/>
            <person name="Griggs A."/>
            <person name="Gujja S."/>
            <person name="Hansen M."/>
            <person name="Howarth C."/>
            <person name="Imamovic A."/>
            <person name="Larimer J."/>
            <person name="McCowen C."/>
            <person name="Montmayeur A."/>
            <person name="Murphy C."/>
            <person name="Neiman D."/>
            <person name="Pearson M."/>
            <person name="Priest M."/>
            <person name="Roberts A."/>
            <person name="Saif S."/>
            <person name="Shea T."/>
            <person name="Sisk P."/>
            <person name="Sykes S."/>
            <person name="Wortman J."/>
            <person name="Nusbaum C."/>
            <person name="Birren B."/>
        </authorList>
    </citation>
    <scope>NUCLEOTIDE SEQUENCE [LARGE SCALE GENOMIC DNA]</scope>
    <source>
        <strain evidence="9">ACS-171-V-Col2</strain>
    </source>
</reference>
<dbReference type="Pfam" id="PF00482">
    <property type="entry name" value="T2SSF"/>
    <property type="match status" value="1"/>
</dbReference>
<dbReference type="GO" id="GO:0005886">
    <property type="term" value="C:plasma membrane"/>
    <property type="evidence" value="ECO:0007669"/>
    <property type="project" value="UniProtKB-SubCell"/>
</dbReference>
<accession>K9ED99</accession>
<dbReference type="HOGENOM" id="CLU_064089_2_1_11"/>
<feature type="domain" description="Type II secretion system protein GspF" evidence="7">
    <location>
        <begin position="48"/>
        <end position="162"/>
    </location>
</feature>
<protein>
    <recommendedName>
        <fullName evidence="7">Type II secretion system protein GspF domain-containing protein</fullName>
    </recommendedName>
</protein>
<comment type="subcellular location">
    <subcellularLocation>
        <location evidence="1">Cell membrane</location>
        <topology evidence="1">Multi-pass membrane protein</topology>
    </subcellularLocation>
</comment>
<keyword evidence="9" id="KW-1185">Reference proteome</keyword>
<dbReference type="STRING" id="202789.GCA_001457435_01130"/>
<dbReference type="PATRIC" id="fig|883066.3.peg.1032"/>
<evidence type="ECO:0000313" key="8">
    <source>
        <dbReference type="EMBL" id="EKU95229.1"/>
    </source>
</evidence>
<keyword evidence="5 6" id="KW-0472">Membrane</keyword>
<keyword evidence="2" id="KW-1003">Cell membrane</keyword>
<evidence type="ECO:0000256" key="2">
    <source>
        <dbReference type="ARBA" id="ARBA00022475"/>
    </source>
</evidence>
<gene>
    <name evidence="8" type="ORF">HMPREF9233_00990</name>
</gene>
<evidence type="ECO:0000256" key="6">
    <source>
        <dbReference type="SAM" id="Phobius"/>
    </source>
</evidence>
<keyword evidence="3 6" id="KW-0812">Transmembrane</keyword>
<evidence type="ECO:0000256" key="3">
    <source>
        <dbReference type="ARBA" id="ARBA00022692"/>
    </source>
</evidence>
<dbReference type="EMBL" id="AGWL01000005">
    <property type="protein sequence ID" value="EKU95229.1"/>
    <property type="molecule type" value="Genomic_DNA"/>
</dbReference>
<dbReference type="InterPro" id="IPR018076">
    <property type="entry name" value="T2SS_GspF_dom"/>
</dbReference>
<sequence>MTLLLGLWIFILAATYTATAVFRRTAPCRPNPLPASDPATLADLARAALLSGASLPAALEAVDTATGEECTATGLALTARLLVLGSPWEEAWAHVPPRCALLRDALEPSWEDGAAPVPLLTRAATSYRSQRSHLAREAAAELGTRLVLPLTLCFLPAFIFLGVVPVIASAGLAFFGS</sequence>
<evidence type="ECO:0000256" key="4">
    <source>
        <dbReference type="ARBA" id="ARBA00022989"/>
    </source>
</evidence>
<dbReference type="AlphaFoldDB" id="K9ED99"/>
<evidence type="ECO:0000256" key="1">
    <source>
        <dbReference type="ARBA" id="ARBA00004651"/>
    </source>
</evidence>
<organism evidence="8 9">
    <name type="scientific">Actinobaculum massiliense ACS-171-V-Col2</name>
    <dbReference type="NCBI Taxonomy" id="883066"/>
    <lineage>
        <taxon>Bacteria</taxon>
        <taxon>Bacillati</taxon>
        <taxon>Actinomycetota</taxon>
        <taxon>Actinomycetes</taxon>
        <taxon>Actinomycetales</taxon>
        <taxon>Actinomycetaceae</taxon>
        <taxon>Actinobaculum</taxon>
    </lineage>
</organism>
<dbReference type="eggNOG" id="COG4965">
    <property type="taxonomic scope" value="Bacteria"/>
</dbReference>
<comment type="caution">
    <text evidence="8">The sequence shown here is derived from an EMBL/GenBank/DDBJ whole genome shotgun (WGS) entry which is preliminary data.</text>
</comment>
<evidence type="ECO:0000313" key="9">
    <source>
        <dbReference type="Proteomes" id="UP000009888"/>
    </source>
</evidence>
<dbReference type="Proteomes" id="UP000009888">
    <property type="component" value="Unassembled WGS sequence"/>
</dbReference>
<feature type="transmembrane region" description="Helical" evidence="6">
    <location>
        <begin position="154"/>
        <end position="175"/>
    </location>
</feature>
<evidence type="ECO:0000259" key="7">
    <source>
        <dbReference type="Pfam" id="PF00482"/>
    </source>
</evidence>
<keyword evidence="4 6" id="KW-1133">Transmembrane helix</keyword>
<name>K9ED99_9ACTO</name>
<evidence type="ECO:0000256" key="5">
    <source>
        <dbReference type="ARBA" id="ARBA00023136"/>
    </source>
</evidence>